<evidence type="ECO:0000313" key="14">
    <source>
        <dbReference type="EMBL" id="KAA5413627.1"/>
    </source>
</evidence>
<dbReference type="PANTHER" id="PTHR33175:SF13">
    <property type="entry name" value="HISTONE-LIKE PROTEIN"/>
    <property type="match status" value="1"/>
</dbReference>
<dbReference type="EMBL" id="CP012801">
    <property type="protein sequence ID" value="ALJ60715.1"/>
    <property type="molecule type" value="Genomic_DNA"/>
</dbReference>
<reference evidence="15" key="4">
    <citation type="submission" date="2023-03" db="EMBL/GenBank/DDBJ databases">
        <title>DFI Biobank Strains.</title>
        <authorList>
            <person name="Mostad J."/>
            <person name="Paddock L."/>
            <person name="Medina S."/>
            <person name="Waligurski E."/>
            <person name="Barat B."/>
            <person name="Smith R."/>
            <person name="Burgo V."/>
            <person name="Metcalfe C."/>
            <person name="Woodson C."/>
            <person name="Sundararajan A."/>
            <person name="Ramaswamy R."/>
            <person name="Lin H."/>
            <person name="Pamer E.G."/>
        </authorList>
    </citation>
    <scope>NUCLEOTIDE SEQUENCE</scope>
    <source>
        <strain evidence="15">DFI.9.5</strain>
    </source>
</reference>
<feature type="domain" description="HU" evidence="11">
    <location>
        <begin position="1"/>
        <end position="128"/>
    </location>
</feature>
<evidence type="ECO:0000256" key="8">
    <source>
        <dbReference type="ARBA" id="ARBA00033120"/>
    </source>
</evidence>
<evidence type="ECO:0000313" key="15">
    <source>
        <dbReference type="EMBL" id="MDE8696186.1"/>
    </source>
</evidence>
<evidence type="ECO:0000313" key="12">
    <source>
        <dbReference type="EMBL" id="ALJ60715.1"/>
    </source>
</evidence>
<keyword evidence="7 12" id="KW-0238">DNA-binding</keyword>
<evidence type="ECO:0000256" key="1">
    <source>
        <dbReference type="ARBA" id="ARBA00004328"/>
    </source>
</evidence>
<dbReference type="EMBL" id="JAVSNH010000002">
    <property type="protein sequence ID" value="MDT4513818.1"/>
    <property type="molecule type" value="Genomic_DNA"/>
</dbReference>
<dbReference type="PATRIC" id="fig|246787.4.peg.3603"/>
<evidence type="ECO:0000256" key="9">
    <source>
        <dbReference type="ARBA" id="ARBA00033227"/>
    </source>
</evidence>
<comment type="subcellular location">
    <subcellularLocation>
        <location evidence="1">Virion</location>
    </subcellularLocation>
</comment>
<dbReference type="Proteomes" id="UP001266995">
    <property type="component" value="Unassembled WGS sequence"/>
</dbReference>
<dbReference type="Proteomes" id="UP000325055">
    <property type="component" value="Unassembled WGS sequence"/>
</dbReference>
<evidence type="ECO:0000256" key="6">
    <source>
        <dbReference type="ARBA" id="ARBA00022921"/>
    </source>
</evidence>
<dbReference type="KEGG" id="bcel:BcellWH2_03486"/>
<comment type="function">
    <text evidence="10">DNA-binding protein that plays a critical role in nucleoid compaction, genome replication and DNA replication and transcription. Binds to both ssDNA and dsDNA with a binding site covering about 15 nucleotides. Displays DNA-supercoiling activity only when associated with the viral DNA topoisomerase 2.</text>
</comment>
<dbReference type="EMBL" id="VVYW01000008">
    <property type="protein sequence ID" value="KAA5409056.1"/>
    <property type="molecule type" value="Genomic_DNA"/>
</dbReference>
<dbReference type="EMBL" id="VVYV01000049">
    <property type="protein sequence ID" value="KAA5413627.1"/>
    <property type="molecule type" value="Genomic_DNA"/>
</dbReference>
<dbReference type="EMBL" id="QRVJ01000006">
    <property type="protein sequence ID" value="RGS37312.1"/>
    <property type="molecule type" value="Genomic_DNA"/>
</dbReference>
<evidence type="ECO:0000256" key="10">
    <source>
        <dbReference type="ARBA" id="ARBA00046140"/>
    </source>
</evidence>
<reference evidence="12 18" key="1">
    <citation type="journal article" date="2015" name="Science">
        <title>Genetic determinants of in vivo fitness and diet responsiveness in multiple human gut Bacteroides.</title>
        <authorList>
            <person name="Wu M."/>
            <person name="McNulty N.P."/>
            <person name="Rodionov D.A."/>
            <person name="Khoroshkin M.S."/>
            <person name="Griffin N.W."/>
            <person name="Cheng J."/>
            <person name="Latreille P."/>
            <person name="Kerstetter R.A."/>
            <person name="Terrapon N."/>
            <person name="Henrissat B."/>
            <person name="Osterman A.L."/>
            <person name="Gordon J.I."/>
        </authorList>
    </citation>
    <scope>NUCLEOTIDE SEQUENCE [LARGE SCALE GENOMIC DNA]</scope>
    <source>
        <strain evidence="12 18">WH2</strain>
    </source>
</reference>
<dbReference type="GO" id="GO:0005829">
    <property type="term" value="C:cytosol"/>
    <property type="evidence" value="ECO:0007669"/>
    <property type="project" value="TreeGrafter"/>
</dbReference>
<dbReference type="Proteomes" id="UP001221924">
    <property type="component" value="Unassembled WGS sequence"/>
</dbReference>
<dbReference type="SUPFAM" id="SSF47729">
    <property type="entry name" value="IHF-like DNA-binding proteins"/>
    <property type="match status" value="1"/>
</dbReference>
<evidence type="ECO:0000313" key="18">
    <source>
        <dbReference type="Proteomes" id="UP000061809"/>
    </source>
</evidence>
<dbReference type="Gene3D" id="4.10.520.10">
    <property type="entry name" value="IHF-like DNA-binding proteins"/>
    <property type="match status" value="1"/>
</dbReference>
<dbReference type="InterPro" id="IPR000119">
    <property type="entry name" value="Hist_DNA-bd"/>
</dbReference>
<dbReference type="InterPro" id="IPR005902">
    <property type="entry name" value="HU_DNA-bd_put"/>
</dbReference>
<name>A0A0N7IFN7_9BACE</name>
<evidence type="ECO:0000313" key="19">
    <source>
        <dbReference type="Proteomes" id="UP000283341"/>
    </source>
</evidence>
<reference evidence="17 19" key="2">
    <citation type="submission" date="2018-08" db="EMBL/GenBank/DDBJ databases">
        <title>A genome reference for cultivated species of the human gut microbiota.</title>
        <authorList>
            <person name="Zou Y."/>
            <person name="Xue W."/>
            <person name="Luo G."/>
        </authorList>
    </citation>
    <scope>NUCLEOTIDE SEQUENCE [LARGE SCALE GENOMIC DNA]</scope>
    <source>
        <strain evidence="17 19">AF22-3AC</strain>
    </source>
</reference>
<dbReference type="Pfam" id="PF18291">
    <property type="entry name" value="HU-HIG"/>
    <property type="match status" value="1"/>
</dbReference>
<evidence type="ECO:0000256" key="7">
    <source>
        <dbReference type="ARBA" id="ARBA00023125"/>
    </source>
</evidence>
<evidence type="ECO:0000313" key="20">
    <source>
        <dbReference type="Proteomes" id="UP000325055"/>
    </source>
</evidence>
<dbReference type="Proteomes" id="UP000283341">
    <property type="component" value="Unassembled WGS sequence"/>
</dbReference>
<dbReference type="GO" id="GO:0003677">
    <property type="term" value="F:DNA binding"/>
    <property type="evidence" value="ECO:0007669"/>
    <property type="project" value="UniProtKB-KW"/>
</dbReference>
<evidence type="ECO:0000256" key="4">
    <source>
        <dbReference type="ARBA" id="ARBA00016145"/>
    </source>
</evidence>
<dbReference type="RefSeq" id="WP_007212139.1">
    <property type="nucleotide sequence ID" value="NZ_CABMLT010000018.1"/>
</dbReference>
<organism evidence="12 18">
    <name type="scientific">Bacteroides cellulosilyticus</name>
    <dbReference type="NCBI Taxonomy" id="246787"/>
    <lineage>
        <taxon>Bacteria</taxon>
        <taxon>Pseudomonadati</taxon>
        <taxon>Bacteroidota</taxon>
        <taxon>Bacteroidia</taxon>
        <taxon>Bacteroidales</taxon>
        <taxon>Bacteroidaceae</taxon>
        <taxon>Bacteroides</taxon>
    </lineage>
</organism>
<gene>
    <name evidence="12" type="ORF">BcellWH2_03486</name>
    <name evidence="17" type="ORF">DWX97_09180</name>
    <name evidence="14" type="ORF">F2Y81_22370</name>
    <name evidence="13" type="ORF">F2Y86_11510</name>
    <name evidence="15" type="ORF">PZH42_18900</name>
    <name evidence="16" type="ORF">RO785_22895</name>
</gene>
<evidence type="ECO:0000313" key="13">
    <source>
        <dbReference type="EMBL" id="KAA5409056.1"/>
    </source>
</evidence>
<evidence type="ECO:0000259" key="11">
    <source>
        <dbReference type="Pfam" id="PF18291"/>
    </source>
</evidence>
<dbReference type="Proteomes" id="UP000448877">
    <property type="component" value="Unassembled WGS sequence"/>
</dbReference>
<accession>A0A0N7IFN7</accession>
<proteinExistence type="inferred from homology"/>
<dbReference type="InterPro" id="IPR041607">
    <property type="entry name" value="HU-HIG"/>
</dbReference>
<comment type="subunit">
    <text evidence="3">Homodimer.</text>
</comment>
<protein>
    <recommendedName>
        <fullName evidence="4">Viral histone-like protein</fullName>
    </recommendedName>
    <alternativeName>
        <fullName evidence="9">DNA-binding protein pA104R</fullName>
    </alternativeName>
    <alternativeName>
        <fullName evidence="8">pA104R</fullName>
    </alternativeName>
</protein>
<dbReference type="Proteomes" id="UP000061809">
    <property type="component" value="Chromosome"/>
</dbReference>
<dbReference type="AlphaFoldDB" id="A0A0N7IFN7"/>
<keyword evidence="6" id="KW-0426">Late protein</keyword>
<dbReference type="GO" id="GO:0006260">
    <property type="term" value="P:DNA replication"/>
    <property type="evidence" value="ECO:0007669"/>
    <property type="project" value="UniProtKB-KW"/>
</dbReference>
<dbReference type="GO" id="GO:0030527">
    <property type="term" value="F:structural constituent of chromatin"/>
    <property type="evidence" value="ECO:0007669"/>
    <property type="project" value="InterPro"/>
</dbReference>
<dbReference type="PANTHER" id="PTHR33175">
    <property type="entry name" value="DNA-BINDING PROTEIN HU"/>
    <property type="match status" value="1"/>
</dbReference>
<evidence type="ECO:0000313" key="16">
    <source>
        <dbReference type="EMBL" id="MDT4513818.1"/>
    </source>
</evidence>
<dbReference type="InterPro" id="IPR036388">
    <property type="entry name" value="WH-like_DNA-bd_sf"/>
</dbReference>
<dbReference type="NCBIfam" id="TIGR01201">
    <property type="entry name" value="HU_rel"/>
    <property type="match status" value="1"/>
</dbReference>
<dbReference type="InterPro" id="IPR010992">
    <property type="entry name" value="IHF-like_DNA-bd_dom_sf"/>
</dbReference>
<dbReference type="Gene3D" id="1.10.10.10">
    <property type="entry name" value="Winged helix-like DNA-binding domain superfamily/Winged helix DNA-binding domain"/>
    <property type="match status" value="1"/>
</dbReference>
<evidence type="ECO:0000256" key="5">
    <source>
        <dbReference type="ARBA" id="ARBA00022705"/>
    </source>
</evidence>
<dbReference type="GeneID" id="66305214"/>
<evidence type="ECO:0000313" key="17">
    <source>
        <dbReference type="EMBL" id="RGS37312.1"/>
    </source>
</evidence>
<keyword evidence="5" id="KW-0235">DNA replication</keyword>
<dbReference type="EMBL" id="JARFID010000023">
    <property type="protein sequence ID" value="MDE8696186.1"/>
    <property type="molecule type" value="Genomic_DNA"/>
</dbReference>
<evidence type="ECO:0000313" key="21">
    <source>
        <dbReference type="Proteomes" id="UP000448877"/>
    </source>
</evidence>
<evidence type="ECO:0000256" key="3">
    <source>
        <dbReference type="ARBA" id="ARBA00011738"/>
    </source>
</evidence>
<comment type="similarity">
    <text evidence="2">Belongs to the bacterial histone-like protein family.</text>
</comment>
<sequence length="215" mass="24594">MAILFEWYETPVPNNETDETEKTTIHARITLNGKVGTDEIRRKIQKRSSLTETDVSAVLDALSHVMGEELSEGRQVHLDGIGYFYPTLKSEKGITRETDRKNEKVRLKGIKFRADRALKDEVGNVKLKNFRHSGHSGKLSDVEIDMRLKAYFAEHQLMTRADFQRICGFMRSKAAEHLKRLNAEGKIENIGRKTQPIYVPAAGYYGVSRDRIVTR</sequence>
<reference evidence="16" key="5">
    <citation type="submission" date="2023-08" db="EMBL/GenBank/DDBJ databases">
        <title>Reintroducing virulent viruses to syntetic microbiomes.</title>
        <authorList>
            <person name="Wilde J."/>
            <person name="Boyes R."/>
            <person name="Robinson A.V."/>
            <person name="Daisley B.A."/>
            <person name="Allen-Vercoe E."/>
        </authorList>
    </citation>
    <scope>NUCLEOTIDE SEQUENCE</scope>
    <source>
        <strain evidence="16">225I_12FAA</strain>
    </source>
</reference>
<evidence type="ECO:0000256" key="2">
    <source>
        <dbReference type="ARBA" id="ARBA00010529"/>
    </source>
</evidence>
<dbReference type="eggNOG" id="COG0776">
    <property type="taxonomic scope" value="Bacteria"/>
</dbReference>
<reference evidence="20 21" key="3">
    <citation type="journal article" date="2019" name="Nat. Med.">
        <title>A library of human gut bacterial isolates paired with longitudinal multiomics data enables mechanistic microbiome research.</title>
        <authorList>
            <person name="Poyet M."/>
            <person name="Groussin M."/>
            <person name="Gibbons S.M."/>
            <person name="Avila-Pacheco J."/>
            <person name="Jiang X."/>
            <person name="Kearney S.M."/>
            <person name="Perrotta A.R."/>
            <person name="Berdy B."/>
            <person name="Zhao S."/>
            <person name="Lieberman T.D."/>
            <person name="Swanson P.K."/>
            <person name="Smith M."/>
            <person name="Roesemann S."/>
            <person name="Alexander J.E."/>
            <person name="Rich S.A."/>
            <person name="Livny J."/>
            <person name="Vlamakis H."/>
            <person name="Clish C."/>
            <person name="Bullock K."/>
            <person name="Deik A."/>
            <person name="Scott J."/>
            <person name="Pierce K.A."/>
            <person name="Xavier R.J."/>
            <person name="Alm E.J."/>
        </authorList>
    </citation>
    <scope>NUCLEOTIDE SEQUENCE [LARGE SCALE GENOMIC DNA]</scope>
    <source>
        <strain evidence="14 21">BIOML-A6</strain>
        <strain evidence="13 20">BIOML-A7</strain>
    </source>
</reference>